<dbReference type="AlphaFoldDB" id="K8F0F5"/>
<keyword evidence="1" id="KW-0812">Transmembrane</keyword>
<protein>
    <submittedName>
        <fullName evidence="2">Uncharacterized protein</fullName>
    </submittedName>
</protein>
<dbReference type="OrthoDB" id="496232at2759"/>
<dbReference type="GeneID" id="19013417"/>
<dbReference type="Proteomes" id="UP000198341">
    <property type="component" value="Chromosome 10"/>
</dbReference>
<evidence type="ECO:0000256" key="1">
    <source>
        <dbReference type="SAM" id="Phobius"/>
    </source>
</evidence>
<evidence type="ECO:0000313" key="3">
    <source>
        <dbReference type="Proteomes" id="UP000198341"/>
    </source>
</evidence>
<evidence type="ECO:0000313" key="2">
    <source>
        <dbReference type="EMBL" id="CCO18265.1"/>
    </source>
</evidence>
<dbReference type="eggNOG" id="ENOG502SXIS">
    <property type="taxonomic scope" value="Eukaryota"/>
</dbReference>
<dbReference type="KEGG" id="bpg:Bathy10g03420"/>
<keyword evidence="1" id="KW-1133">Transmembrane helix</keyword>
<keyword evidence="1" id="KW-0472">Membrane</keyword>
<feature type="transmembrane region" description="Helical" evidence="1">
    <location>
        <begin position="69"/>
        <end position="91"/>
    </location>
</feature>
<proteinExistence type="predicted"/>
<feature type="transmembrane region" description="Helical" evidence="1">
    <location>
        <begin position="228"/>
        <end position="247"/>
    </location>
</feature>
<keyword evidence="3" id="KW-1185">Reference proteome</keyword>
<name>K8F0F5_9CHLO</name>
<feature type="transmembrane region" description="Helical" evidence="1">
    <location>
        <begin position="35"/>
        <end position="57"/>
    </location>
</feature>
<accession>K8F0F5</accession>
<dbReference type="EMBL" id="FO082269">
    <property type="protein sequence ID" value="CCO18265.1"/>
    <property type="molecule type" value="Genomic_DNA"/>
</dbReference>
<feature type="transmembrane region" description="Helical" evidence="1">
    <location>
        <begin position="259"/>
        <end position="288"/>
    </location>
</feature>
<reference evidence="2 3" key="1">
    <citation type="submission" date="2011-10" db="EMBL/GenBank/DDBJ databases">
        <authorList>
            <person name="Genoscope - CEA"/>
        </authorList>
    </citation>
    <scope>NUCLEOTIDE SEQUENCE [LARGE SCALE GENOMIC DNA]</scope>
    <source>
        <strain evidence="2 3">RCC 1105</strain>
    </source>
</reference>
<gene>
    <name evidence="2" type="ordered locus">Bathy10g03420</name>
</gene>
<organism evidence="2 3">
    <name type="scientific">Bathycoccus prasinos</name>
    <dbReference type="NCBI Taxonomy" id="41875"/>
    <lineage>
        <taxon>Eukaryota</taxon>
        <taxon>Viridiplantae</taxon>
        <taxon>Chlorophyta</taxon>
        <taxon>Mamiellophyceae</taxon>
        <taxon>Mamiellales</taxon>
        <taxon>Bathycoccaceae</taxon>
        <taxon>Bathycoccus</taxon>
    </lineage>
</organism>
<sequence>MARVYSHRMHPVLADCSAFSENNVHVFAWKCVVRLFISLLFAFRVLVFCAADFSLSSPSFKNARLRKHAVYFTTGVAGLMLLVCAFAYILLDTDKYGKIRSSFDKRPWRNMKSLFQRTEEEEVFVNFNAMKCPFTNNPVRGTCPICCSLTHKDGYYHGDPHVLHEFSSQIVEHEMAKEASAMDHKPVLGRIQLDTLIAYRANYLFATLSPSCKGCYYKTWCWNVGYRMTWQSAILGFNCMMCTYLFGEDIQIFYADLRAILFCMSMFFSVSTLYMLLALICTSVVFIYEHPHFMDLDAIPKFIDLKNNERVRSWVYWFADESARFGVNPTKSYWTVFYSKKEKEEQRRRR</sequence>
<dbReference type="RefSeq" id="XP_007510732.1">
    <property type="nucleotide sequence ID" value="XM_007510670.1"/>
</dbReference>